<evidence type="ECO:0000313" key="8">
    <source>
        <dbReference type="Proteomes" id="UP000008854"/>
    </source>
</evidence>
<dbReference type="Pfam" id="PF01513">
    <property type="entry name" value="NAD_kinase"/>
    <property type="match status" value="1"/>
</dbReference>
<dbReference type="FunCoup" id="A0A3Q0KJE1">
    <property type="interactions" value="2105"/>
</dbReference>
<name>A0A3Q0KJE1_SCHMA</name>
<evidence type="ECO:0000256" key="2">
    <source>
        <dbReference type="ARBA" id="ARBA00012120"/>
    </source>
</evidence>
<keyword evidence="3" id="KW-0808">Transferase</keyword>
<evidence type="ECO:0000256" key="7">
    <source>
        <dbReference type="SAM" id="MobiDB-lite"/>
    </source>
</evidence>
<evidence type="ECO:0000313" key="9">
    <source>
        <dbReference type="WBParaSite" id="Smp_094870.1"/>
    </source>
</evidence>
<evidence type="ECO:0000256" key="4">
    <source>
        <dbReference type="ARBA" id="ARBA00022777"/>
    </source>
</evidence>
<accession>A0A3Q0KJE1</accession>
<keyword evidence="5" id="KW-0521">NADP</keyword>
<dbReference type="PANTHER" id="PTHR20275">
    <property type="entry name" value="NAD KINASE"/>
    <property type="match status" value="1"/>
</dbReference>
<evidence type="ECO:0000256" key="6">
    <source>
        <dbReference type="ARBA" id="ARBA00023027"/>
    </source>
</evidence>
<sequence length="419" mass="46708">MMCDLISTHNCKFYFSDDQSRVKWKESIKSILVVHKFCDLNVIESLKSFVHYVLKKWDLTIYLESITLDELKNDDLFYPIIQQYVNLGNDEFKQATIEHDVSGLRENTAESCSKINTRSSVKIFDHTMRNKIDLIVCLGGDGTLLQIGSMFQGITPPVIAFRLGTLGFLTPFPFKMFRNQMKSVLEGSSYCVLRTRLCCQVIRSSVINHNSNNNFDIQNTSTTSSCSSENQPQASNYSNDIGSRSSTPDTEYHFLNDLVIDRGLSPFICDLLIKVNGREVTTVEGDGLIISTPTGSTAYSMTAGASMVHPCVPALVLTPINSLALSSRAIVLPTSIKLEISIASKARCSTVHFSFDGRSRHSNLLHKGDVILVSASPFPVPCLCSENEVTDWFCGLAHCLNWNLRRRQNAVINCCPTDK</sequence>
<dbReference type="InterPro" id="IPR016064">
    <property type="entry name" value="NAD/diacylglycerol_kinase_sf"/>
</dbReference>
<dbReference type="InterPro" id="IPR017438">
    <property type="entry name" value="ATP-NAD_kinase_N"/>
</dbReference>
<dbReference type="GO" id="GO:0003951">
    <property type="term" value="F:NAD+ kinase activity"/>
    <property type="evidence" value="ECO:0007669"/>
    <property type="project" value="UniProtKB-EC"/>
</dbReference>
<protein>
    <recommendedName>
        <fullName evidence="2">NAD(+) kinase</fullName>
        <ecNumber evidence="2">2.7.1.23</ecNumber>
    </recommendedName>
</protein>
<dbReference type="PANTHER" id="PTHR20275:SF0">
    <property type="entry name" value="NAD KINASE"/>
    <property type="match status" value="1"/>
</dbReference>
<dbReference type="WBParaSite" id="Smp_094870.1">
    <property type="protein sequence ID" value="Smp_094870.1"/>
    <property type="gene ID" value="Smp_094870"/>
</dbReference>
<reference evidence="9" key="2">
    <citation type="submission" date="2018-12" db="UniProtKB">
        <authorList>
            <consortium name="WormBaseParasite"/>
        </authorList>
    </citation>
    <scope>IDENTIFICATION</scope>
    <source>
        <strain evidence="9">Puerto Rican</strain>
    </source>
</reference>
<keyword evidence="8" id="KW-1185">Reference proteome</keyword>
<proteinExistence type="inferred from homology"/>
<evidence type="ECO:0000256" key="5">
    <source>
        <dbReference type="ARBA" id="ARBA00022857"/>
    </source>
</evidence>
<dbReference type="InParanoid" id="A0A3Q0KJE1"/>
<dbReference type="InterPro" id="IPR002504">
    <property type="entry name" value="NADK"/>
</dbReference>
<dbReference type="HAMAP" id="MF_00361">
    <property type="entry name" value="NAD_kinase"/>
    <property type="match status" value="1"/>
</dbReference>
<dbReference type="Gene3D" id="3.40.50.10330">
    <property type="entry name" value="Probable inorganic polyphosphate/atp-NAD kinase, domain 1"/>
    <property type="match status" value="1"/>
</dbReference>
<organism evidence="8 9">
    <name type="scientific">Schistosoma mansoni</name>
    <name type="common">Blood fluke</name>
    <dbReference type="NCBI Taxonomy" id="6183"/>
    <lineage>
        <taxon>Eukaryota</taxon>
        <taxon>Metazoa</taxon>
        <taxon>Spiralia</taxon>
        <taxon>Lophotrochozoa</taxon>
        <taxon>Platyhelminthes</taxon>
        <taxon>Trematoda</taxon>
        <taxon>Digenea</taxon>
        <taxon>Strigeidida</taxon>
        <taxon>Schistosomatoidea</taxon>
        <taxon>Schistosomatidae</taxon>
        <taxon>Schistosoma</taxon>
    </lineage>
</organism>
<evidence type="ECO:0000256" key="1">
    <source>
        <dbReference type="ARBA" id="ARBA00010995"/>
    </source>
</evidence>
<keyword evidence="6" id="KW-0520">NAD</keyword>
<evidence type="ECO:0000256" key="3">
    <source>
        <dbReference type="ARBA" id="ARBA00022679"/>
    </source>
</evidence>
<dbReference type="AlphaFoldDB" id="A0A3Q0KJE1"/>
<dbReference type="InterPro" id="IPR017437">
    <property type="entry name" value="ATP-NAD_kinase_PpnK-typ_C"/>
</dbReference>
<keyword evidence="4" id="KW-0418">Kinase</keyword>
<dbReference type="EC" id="2.7.1.23" evidence="2"/>
<comment type="similarity">
    <text evidence="1">Belongs to the NAD kinase family.</text>
</comment>
<dbReference type="GO" id="GO:0006741">
    <property type="term" value="P:NADP+ biosynthetic process"/>
    <property type="evidence" value="ECO:0007669"/>
    <property type="project" value="InterPro"/>
</dbReference>
<dbReference type="Pfam" id="PF20143">
    <property type="entry name" value="NAD_kinase_C"/>
    <property type="match status" value="1"/>
</dbReference>
<dbReference type="STRING" id="6183.A0A3Q0KJE1"/>
<dbReference type="Proteomes" id="UP000008854">
    <property type="component" value="Unassembled WGS sequence"/>
</dbReference>
<dbReference type="Gene3D" id="2.60.200.30">
    <property type="entry name" value="Probable inorganic polyphosphate/atp-NAD kinase, domain 2"/>
    <property type="match status" value="1"/>
</dbReference>
<feature type="region of interest" description="Disordered" evidence="7">
    <location>
        <begin position="220"/>
        <end position="244"/>
    </location>
</feature>
<dbReference type="SUPFAM" id="SSF111331">
    <property type="entry name" value="NAD kinase/diacylglycerol kinase-like"/>
    <property type="match status" value="1"/>
</dbReference>
<reference evidence="8" key="1">
    <citation type="journal article" date="2012" name="PLoS Negl. Trop. Dis.">
        <title>A systematically improved high quality genome and transcriptome of the human blood fluke Schistosoma mansoni.</title>
        <authorList>
            <person name="Protasio A.V."/>
            <person name="Tsai I.J."/>
            <person name="Babbage A."/>
            <person name="Nichol S."/>
            <person name="Hunt M."/>
            <person name="Aslett M.A."/>
            <person name="De Silva N."/>
            <person name="Velarde G.S."/>
            <person name="Anderson T.J."/>
            <person name="Clark R.C."/>
            <person name="Davidson C."/>
            <person name="Dillon G.P."/>
            <person name="Holroyd N.E."/>
            <person name="LoVerde P.T."/>
            <person name="Lloyd C."/>
            <person name="McQuillan J."/>
            <person name="Oliveira G."/>
            <person name="Otto T.D."/>
            <person name="Parker-Manuel S.J."/>
            <person name="Quail M.A."/>
            <person name="Wilson R.A."/>
            <person name="Zerlotini A."/>
            <person name="Dunne D.W."/>
            <person name="Berriman M."/>
        </authorList>
    </citation>
    <scope>NUCLEOTIDE SEQUENCE [LARGE SCALE GENOMIC DNA]</scope>
    <source>
        <strain evidence="8">Puerto Rican</strain>
    </source>
</reference>
<dbReference type="GO" id="GO:0019674">
    <property type="term" value="P:NAD+ metabolic process"/>
    <property type="evidence" value="ECO:0007669"/>
    <property type="project" value="InterPro"/>
</dbReference>
<feature type="compositionally biased region" description="Polar residues" evidence="7">
    <location>
        <begin position="229"/>
        <end position="244"/>
    </location>
</feature>